<evidence type="ECO:0000313" key="2">
    <source>
        <dbReference type="EMBL" id="CAL5223104.1"/>
    </source>
</evidence>
<gene>
    <name evidence="2" type="primary">g5566</name>
    <name evidence="2" type="ORF">VP750_LOCUS4763</name>
</gene>
<dbReference type="Proteomes" id="UP001497392">
    <property type="component" value="Unassembled WGS sequence"/>
</dbReference>
<evidence type="ECO:0000313" key="3">
    <source>
        <dbReference type="Proteomes" id="UP001497392"/>
    </source>
</evidence>
<reference evidence="2 3" key="1">
    <citation type="submission" date="2024-06" db="EMBL/GenBank/DDBJ databases">
        <authorList>
            <person name="Kraege A."/>
            <person name="Thomma B."/>
        </authorList>
    </citation>
    <scope>NUCLEOTIDE SEQUENCE [LARGE SCALE GENOMIC DNA]</scope>
</reference>
<dbReference type="EMBL" id="CAXHTA020000008">
    <property type="protein sequence ID" value="CAL5223104.1"/>
    <property type="molecule type" value="Genomic_DNA"/>
</dbReference>
<protein>
    <submittedName>
        <fullName evidence="2">G5566 protein</fullName>
    </submittedName>
</protein>
<feature type="compositionally biased region" description="Basic and acidic residues" evidence="1">
    <location>
        <begin position="269"/>
        <end position="286"/>
    </location>
</feature>
<keyword evidence="3" id="KW-1185">Reference proteome</keyword>
<sequence length="308" mass="33133">MKRATNTSRQASIAAGTTLSTNNPATQLMVEALLLQQDSPLTMALVERWASADLHENLITLAKQCAAAGCQPLEVFTRSVQCTTRERGVPAIIIQRNSQGQSITREAGWCQETVQVLQQLGAQRSVADLIVAYLQVLTLPRDYNDMSALRTEFVLDHMLPGTITALADIGPTTLGSHTLIKAVPSFAAALQAYQMRAAQCGRSFEHMVLLEAAVQGWSIDTPDAGNLLRAIIAAEPAVNPTRTQQPITLAMPPHVLDADVTEGANTMEMGDRADSSMPGDQEKAPKPESVLSKGFFTKADKVGKNQAK</sequence>
<comment type="caution">
    <text evidence="2">The sequence shown here is derived from an EMBL/GenBank/DDBJ whole genome shotgun (WGS) entry which is preliminary data.</text>
</comment>
<feature type="region of interest" description="Disordered" evidence="1">
    <location>
        <begin position="268"/>
        <end position="308"/>
    </location>
</feature>
<evidence type="ECO:0000256" key="1">
    <source>
        <dbReference type="SAM" id="MobiDB-lite"/>
    </source>
</evidence>
<name>A0ABP1FT65_9CHLO</name>
<accession>A0ABP1FT65</accession>
<feature type="compositionally biased region" description="Basic and acidic residues" evidence="1">
    <location>
        <begin position="298"/>
        <end position="308"/>
    </location>
</feature>
<proteinExistence type="predicted"/>
<organism evidence="2 3">
    <name type="scientific">Coccomyxa viridis</name>
    <dbReference type="NCBI Taxonomy" id="1274662"/>
    <lineage>
        <taxon>Eukaryota</taxon>
        <taxon>Viridiplantae</taxon>
        <taxon>Chlorophyta</taxon>
        <taxon>core chlorophytes</taxon>
        <taxon>Trebouxiophyceae</taxon>
        <taxon>Trebouxiophyceae incertae sedis</taxon>
        <taxon>Coccomyxaceae</taxon>
        <taxon>Coccomyxa</taxon>
    </lineage>
</organism>